<dbReference type="InterPro" id="IPR003661">
    <property type="entry name" value="HisK_dim/P_dom"/>
</dbReference>
<keyword evidence="15" id="KW-1185">Reference proteome</keyword>
<dbReference type="InterPro" id="IPR003660">
    <property type="entry name" value="HAMP_dom"/>
</dbReference>
<reference evidence="14" key="1">
    <citation type="submission" date="2020-12" db="EMBL/GenBank/DDBJ databases">
        <title>Sanguibacter suaedae sp. nov., isolated from Suaeda aralocaspica.</title>
        <authorList>
            <person name="Ma Q."/>
        </authorList>
    </citation>
    <scope>NUCLEOTIDE SEQUENCE</scope>
    <source>
        <strain evidence="14">YZGR15</strain>
    </source>
</reference>
<dbReference type="GO" id="GO:0000155">
    <property type="term" value="F:phosphorelay sensor kinase activity"/>
    <property type="evidence" value="ECO:0007669"/>
    <property type="project" value="InterPro"/>
</dbReference>
<dbReference type="PRINTS" id="PR00344">
    <property type="entry name" value="BCTRLSENSOR"/>
</dbReference>
<keyword evidence="4" id="KW-0597">Phosphoprotein</keyword>
<dbReference type="SUPFAM" id="SSF158472">
    <property type="entry name" value="HAMP domain-like"/>
    <property type="match status" value="1"/>
</dbReference>
<evidence type="ECO:0000256" key="9">
    <source>
        <dbReference type="ARBA" id="ARBA00023012"/>
    </source>
</evidence>
<sequence>MRRRGLSARLRLTLSYAALVVVVGAILLAVVFVFLLRYVPEGNIVVLQPGSGSAIAPDRNDLLAAFVPAATLACAALFALGMLGGWFLAGRVLRPLTEISDAARRAASGSLSHRIGSTGPHDEFRDVADTFDAMLTRIERNVAGYRRFAADASHELRTPLATTRAILDVAAADPDVDTGTLVARLSAANDRAVAVTEALLLIARTDAAPPERTTVDLALVLEDAVETFAGLAESRGTALHLGAQPAWVSGNEPLLLHLAANLVQNAVVHNTGAGGWVRASTDATGAHATLTVENTGRRLTPEDVALLTEPFRRGEGRTRSADHAGAGLGLAIATSIVDALGGTLTLVPRADGGLVATARFPAVPAPTTDD</sequence>
<evidence type="ECO:0000256" key="4">
    <source>
        <dbReference type="ARBA" id="ARBA00022553"/>
    </source>
</evidence>
<accession>A0A934I7K4</accession>
<dbReference type="PANTHER" id="PTHR45436">
    <property type="entry name" value="SENSOR HISTIDINE KINASE YKOH"/>
    <property type="match status" value="1"/>
</dbReference>
<evidence type="ECO:0000313" key="14">
    <source>
        <dbReference type="EMBL" id="MBI9113675.1"/>
    </source>
</evidence>
<dbReference type="PANTHER" id="PTHR45436:SF5">
    <property type="entry name" value="SENSOR HISTIDINE KINASE TRCS"/>
    <property type="match status" value="1"/>
</dbReference>
<comment type="catalytic activity">
    <reaction evidence="1">
        <text>ATP + protein L-histidine = ADP + protein N-phospho-L-histidine.</text>
        <dbReference type="EC" id="2.7.13.3"/>
    </reaction>
</comment>
<evidence type="ECO:0000256" key="8">
    <source>
        <dbReference type="ARBA" id="ARBA00022989"/>
    </source>
</evidence>
<dbReference type="Pfam" id="PF00672">
    <property type="entry name" value="HAMP"/>
    <property type="match status" value="1"/>
</dbReference>
<evidence type="ECO:0000256" key="11">
    <source>
        <dbReference type="SAM" id="Phobius"/>
    </source>
</evidence>
<dbReference type="CDD" id="cd06225">
    <property type="entry name" value="HAMP"/>
    <property type="match status" value="1"/>
</dbReference>
<dbReference type="SUPFAM" id="SSF47384">
    <property type="entry name" value="Homodimeric domain of signal transducing histidine kinase"/>
    <property type="match status" value="1"/>
</dbReference>
<evidence type="ECO:0000256" key="3">
    <source>
        <dbReference type="ARBA" id="ARBA00012438"/>
    </source>
</evidence>
<feature type="domain" description="HAMP" evidence="13">
    <location>
        <begin position="90"/>
        <end position="143"/>
    </location>
</feature>
<comment type="caution">
    <text evidence="14">The sequence shown here is derived from an EMBL/GenBank/DDBJ whole genome shotgun (WGS) entry which is preliminary data.</text>
</comment>
<dbReference type="Gene3D" id="1.10.8.500">
    <property type="entry name" value="HAMP domain in histidine kinase"/>
    <property type="match status" value="1"/>
</dbReference>
<evidence type="ECO:0000256" key="7">
    <source>
        <dbReference type="ARBA" id="ARBA00022777"/>
    </source>
</evidence>
<dbReference type="InterPro" id="IPR036890">
    <property type="entry name" value="HATPase_C_sf"/>
</dbReference>
<evidence type="ECO:0000256" key="10">
    <source>
        <dbReference type="ARBA" id="ARBA00023136"/>
    </source>
</evidence>
<dbReference type="SMART" id="SM00388">
    <property type="entry name" value="HisKA"/>
    <property type="match status" value="1"/>
</dbReference>
<dbReference type="Pfam" id="PF00512">
    <property type="entry name" value="HisKA"/>
    <property type="match status" value="1"/>
</dbReference>
<evidence type="ECO:0000256" key="1">
    <source>
        <dbReference type="ARBA" id="ARBA00000085"/>
    </source>
</evidence>
<dbReference type="Gene3D" id="3.30.565.10">
    <property type="entry name" value="Histidine kinase-like ATPase, C-terminal domain"/>
    <property type="match status" value="1"/>
</dbReference>
<dbReference type="GO" id="GO:0005886">
    <property type="term" value="C:plasma membrane"/>
    <property type="evidence" value="ECO:0007669"/>
    <property type="project" value="UniProtKB-SubCell"/>
</dbReference>
<dbReference type="PROSITE" id="PS50885">
    <property type="entry name" value="HAMP"/>
    <property type="match status" value="1"/>
</dbReference>
<evidence type="ECO:0000259" key="13">
    <source>
        <dbReference type="PROSITE" id="PS50885"/>
    </source>
</evidence>
<proteinExistence type="predicted"/>
<keyword evidence="7 14" id="KW-0418">Kinase</keyword>
<organism evidence="14 15">
    <name type="scientific">Sanguibacter suaedae</name>
    <dbReference type="NCBI Taxonomy" id="2795737"/>
    <lineage>
        <taxon>Bacteria</taxon>
        <taxon>Bacillati</taxon>
        <taxon>Actinomycetota</taxon>
        <taxon>Actinomycetes</taxon>
        <taxon>Micrococcales</taxon>
        <taxon>Sanguibacteraceae</taxon>
        <taxon>Sanguibacter</taxon>
    </lineage>
</organism>
<dbReference type="InterPro" id="IPR005467">
    <property type="entry name" value="His_kinase_dom"/>
</dbReference>
<dbReference type="SMART" id="SM00304">
    <property type="entry name" value="HAMP"/>
    <property type="match status" value="1"/>
</dbReference>
<feature type="transmembrane region" description="Helical" evidence="11">
    <location>
        <begin position="62"/>
        <end position="89"/>
    </location>
</feature>
<dbReference type="InterPro" id="IPR036097">
    <property type="entry name" value="HisK_dim/P_sf"/>
</dbReference>
<name>A0A934I7K4_9MICO</name>
<dbReference type="PROSITE" id="PS50109">
    <property type="entry name" value="HIS_KIN"/>
    <property type="match status" value="1"/>
</dbReference>
<dbReference type="SMART" id="SM00387">
    <property type="entry name" value="HATPase_c"/>
    <property type="match status" value="1"/>
</dbReference>
<dbReference type="InterPro" id="IPR004358">
    <property type="entry name" value="Sig_transdc_His_kin-like_C"/>
</dbReference>
<evidence type="ECO:0000256" key="6">
    <source>
        <dbReference type="ARBA" id="ARBA00022692"/>
    </source>
</evidence>
<comment type="subcellular location">
    <subcellularLocation>
        <location evidence="2">Cell membrane</location>
    </subcellularLocation>
</comment>
<dbReference type="SUPFAM" id="SSF55874">
    <property type="entry name" value="ATPase domain of HSP90 chaperone/DNA topoisomerase II/histidine kinase"/>
    <property type="match status" value="1"/>
</dbReference>
<keyword evidence="8 11" id="KW-1133">Transmembrane helix</keyword>
<dbReference type="InterPro" id="IPR003594">
    <property type="entry name" value="HATPase_dom"/>
</dbReference>
<dbReference type="AlphaFoldDB" id="A0A934I7K4"/>
<keyword evidence="9" id="KW-0902">Two-component regulatory system</keyword>
<dbReference type="Gene3D" id="1.10.287.130">
    <property type="match status" value="1"/>
</dbReference>
<dbReference type="EC" id="2.7.13.3" evidence="3"/>
<dbReference type="InterPro" id="IPR050428">
    <property type="entry name" value="TCS_sensor_his_kinase"/>
</dbReference>
<gene>
    <name evidence="14" type="ORF">JAV76_01450</name>
</gene>
<dbReference type="EMBL" id="JAEINH010000001">
    <property type="protein sequence ID" value="MBI9113675.1"/>
    <property type="molecule type" value="Genomic_DNA"/>
</dbReference>
<keyword evidence="10 11" id="KW-0472">Membrane</keyword>
<feature type="transmembrane region" description="Helical" evidence="11">
    <location>
        <begin position="12"/>
        <end position="36"/>
    </location>
</feature>
<dbReference type="CDD" id="cd00082">
    <property type="entry name" value="HisKA"/>
    <property type="match status" value="1"/>
</dbReference>
<feature type="domain" description="Histidine kinase" evidence="12">
    <location>
        <begin position="151"/>
        <end position="364"/>
    </location>
</feature>
<evidence type="ECO:0000256" key="5">
    <source>
        <dbReference type="ARBA" id="ARBA00022679"/>
    </source>
</evidence>
<keyword evidence="5" id="KW-0808">Transferase</keyword>
<keyword evidence="6 11" id="KW-0812">Transmembrane</keyword>
<dbReference type="Proteomes" id="UP000602087">
    <property type="component" value="Unassembled WGS sequence"/>
</dbReference>
<evidence type="ECO:0000313" key="15">
    <source>
        <dbReference type="Proteomes" id="UP000602087"/>
    </source>
</evidence>
<dbReference type="RefSeq" id="WP_198732232.1">
    <property type="nucleotide sequence ID" value="NZ_JAEINH010000001.1"/>
</dbReference>
<dbReference type="Pfam" id="PF02518">
    <property type="entry name" value="HATPase_c"/>
    <property type="match status" value="1"/>
</dbReference>
<evidence type="ECO:0000256" key="2">
    <source>
        <dbReference type="ARBA" id="ARBA00004236"/>
    </source>
</evidence>
<protein>
    <recommendedName>
        <fullName evidence="3">histidine kinase</fullName>
        <ecNumber evidence="3">2.7.13.3</ecNumber>
    </recommendedName>
</protein>
<evidence type="ECO:0000259" key="12">
    <source>
        <dbReference type="PROSITE" id="PS50109"/>
    </source>
</evidence>